<dbReference type="Proteomes" id="UP000813462">
    <property type="component" value="Unassembled WGS sequence"/>
</dbReference>
<dbReference type="InterPro" id="IPR032675">
    <property type="entry name" value="LRR_dom_sf"/>
</dbReference>
<dbReference type="PRINTS" id="PR00364">
    <property type="entry name" value="DISEASERSIST"/>
</dbReference>
<dbReference type="PANTHER" id="PTHR23155:SF1205">
    <property type="entry name" value="DISEASE RESISTANCE PROTEIN RPM1"/>
    <property type="match status" value="1"/>
</dbReference>
<dbReference type="GO" id="GO:0043531">
    <property type="term" value="F:ADP binding"/>
    <property type="evidence" value="ECO:0007669"/>
    <property type="project" value="InterPro"/>
</dbReference>
<dbReference type="Gene3D" id="3.80.10.10">
    <property type="entry name" value="Ribonuclease Inhibitor"/>
    <property type="match status" value="1"/>
</dbReference>
<dbReference type="GO" id="GO:0098542">
    <property type="term" value="P:defense response to other organism"/>
    <property type="evidence" value="ECO:0007669"/>
    <property type="project" value="TreeGrafter"/>
</dbReference>
<dbReference type="Pfam" id="PF23598">
    <property type="entry name" value="LRR_14"/>
    <property type="match status" value="1"/>
</dbReference>
<evidence type="ECO:0000313" key="6">
    <source>
        <dbReference type="EMBL" id="KAH7510460.1"/>
    </source>
</evidence>
<feature type="domain" description="NB-ARC" evidence="3">
    <location>
        <begin position="90"/>
        <end position="251"/>
    </location>
</feature>
<dbReference type="OrthoDB" id="1060944at2759"/>
<name>A0A978U7P6_ZIZJJ</name>
<gene>
    <name evidence="6" type="ORF">FEM48_ZijujUnG0129300</name>
</gene>
<evidence type="ECO:0000259" key="3">
    <source>
        <dbReference type="Pfam" id="PF00931"/>
    </source>
</evidence>
<evidence type="ECO:0008006" key="8">
    <source>
        <dbReference type="Google" id="ProtNLM"/>
    </source>
</evidence>
<protein>
    <recommendedName>
        <fullName evidence="8">NB-ARC domain-containing protein</fullName>
    </recommendedName>
</protein>
<organism evidence="6 7">
    <name type="scientific">Ziziphus jujuba var. spinosa</name>
    <dbReference type="NCBI Taxonomy" id="714518"/>
    <lineage>
        <taxon>Eukaryota</taxon>
        <taxon>Viridiplantae</taxon>
        <taxon>Streptophyta</taxon>
        <taxon>Embryophyta</taxon>
        <taxon>Tracheophyta</taxon>
        <taxon>Spermatophyta</taxon>
        <taxon>Magnoliopsida</taxon>
        <taxon>eudicotyledons</taxon>
        <taxon>Gunneridae</taxon>
        <taxon>Pentapetalae</taxon>
        <taxon>rosids</taxon>
        <taxon>fabids</taxon>
        <taxon>Rosales</taxon>
        <taxon>Rhamnaceae</taxon>
        <taxon>Paliureae</taxon>
        <taxon>Ziziphus</taxon>
    </lineage>
</organism>
<dbReference type="InterPro" id="IPR042197">
    <property type="entry name" value="Apaf_helical"/>
</dbReference>
<keyword evidence="1" id="KW-0677">Repeat</keyword>
<evidence type="ECO:0000313" key="7">
    <source>
        <dbReference type="Proteomes" id="UP000813462"/>
    </source>
</evidence>
<keyword evidence="2" id="KW-0611">Plant defense</keyword>
<dbReference type="InterPro" id="IPR027417">
    <property type="entry name" value="P-loop_NTPase"/>
</dbReference>
<feature type="domain" description="Disease resistance R13L4/SHOC-2-like LRR" evidence="5">
    <location>
        <begin position="493"/>
        <end position="692"/>
    </location>
</feature>
<dbReference type="InterPro" id="IPR036388">
    <property type="entry name" value="WH-like_DNA-bd_sf"/>
</dbReference>
<comment type="caution">
    <text evidence="6">The sequence shown here is derived from an EMBL/GenBank/DDBJ whole genome shotgun (WGS) entry which is preliminary data.</text>
</comment>
<dbReference type="InterPro" id="IPR058922">
    <property type="entry name" value="WHD_DRP"/>
</dbReference>
<dbReference type="AlphaFoldDB" id="A0A978U7P6"/>
<dbReference type="Gene3D" id="1.10.10.10">
    <property type="entry name" value="Winged helix-like DNA-binding domain superfamily/Winged helix DNA-binding domain"/>
    <property type="match status" value="1"/>
</dbReference>
<evidence type="ECO:0000259" key="4">
    <source>
        <dbReference type="Pfam" id="PF23559"/>
    </source>
</evidence>
<proteinExistence type="predicted"/>
<evidence type="ECO:0000256" key="2">
    <source>
        <dbReference type="ARBA" id="ARBA00022821"/>
    </source>
</evidence>
<accession>A0A978U7P6</accession>
<dbReference type="Pfam" id="PF23559">
    <property type="entry name" value="WHD_DRP"/>
    <property type="match status" value="1"/>
</dbReference>
<dbReference type="InterPro" id="IPR055414">
    <property type="entry name" value="LRR_R13L4/SHOC2-like"/>
</dbReference>
<dbReference type="InterPro" id="IPR002182">
    <property type="entry name" value="NB-ARC"/>
</dbReference>
<dbReference type="SUPFAM" id="SSF52047">
    <property type="entry name" value="RNI-like"/>
    <property type="match status" value="1"/>
</dbReference>
<dbReference type="Pfam" id="PF00931">
    <property type="entry name" value="NB-ARC"/>
    <property type="match status" value="1"/>
</dbReference>
<sequence>MKKGNKPGPYHRLDIAYKIEMIKKTIERINQNRAWYVSEPGAQLQHAAEADDEADDQEEGIQYQQNDVVGLDGLRIDERVQELTNLRSQRYSLITGVGGLGKSKLASTIYGSIADNQHFHRRLWVCGSRKFKARDWLLKILKGLQTEAEATARDDYQGKSDKELEGDLREKLKDTRYLLVLDGMWDTGEWGTLESVLHGPDDGSNNMGSKIVITCREEVITSNAQREYWSLDPLQKLPSWDLLRNKVFRANERPTCDLIKAGKKLAADCEGLPLSIIVLGEILLQARLKGVHVPETWEGYIHHVNFELIRQQTRCFHVLAESYRHLPSRLKCCFLYLGLFSSSAEEEAEDFKISAALLKELWSAEGFFQDDANTSRDVFDIGQDCLTKLVNGSLVQVVSKRIVGDTVKTFRIHSILRELSRYEGEKEKFIELRFDNKNASSRGKGRRLSIHGDVFNHIFLSEYDSSSARSLLLFNQSTGTNFDDKKFWKRIGHSFRYVRVLYLWKVPIKTIPMEIKNLIFLRNITIWGDRNVEIKAVSDSICKLKHLESINIDGHVSGCLPKRIWKMDTLRHLRVSKGMRLPKLPKTLKGRQTLTNLHVLSNVVVDDKTADLIADNSKFPNVKKLHLVYVLETQNQEVEEEQESPLLTKVVKNLVNLRELKSLKLTGFDRFNVGDSYQLPSNLKKLTFVRSYLQTDYLIQILSKTSTLRIIKIRNPRTAEILNQLKIDVEARDSNHQVFIC</sequence>
<evidence type="ECO:0000256" key="1">
    <source>
        <dbReference type="ARBA" id="ARBA00022737"/>
    </source>
</evidence>
<dbReference type="Gene3D" id="3.40.50.300">
    <property type="entry name" value="P-loop containing nucleotide triphosphate hydrolases"/>
    <property type="match status" value="1"/>
</dbReference>
<dbReference type="EMBL" id="JAEACU010000535">
    <property type="protein sequence ID" value="KAH7510460.1"/>
    <property type="molecule type" value="Genomic_DNA"/>
</dbReference>
<reference evidence="6" key="1">
    <citation type="journal article" date="2021" name="Front. Plant Sci.">
        <title>Chromosome-Scale Genome Assembly for Chinese Sour Jujube and Insights Into Its Genome Evolution and Domestication Signature.</title>
        <authorList>
            <person name="Shen L.-Y."/>
            <person name="Luo H."/>
            <person name="Wang X.-L."/>
            <person name="Wang X.-M."/>
            <person name="Qiu X.-J."/>
            <person name="Liu H."/>
            <person name="Zhou S.-S."/>
            <person name="Jia K.-H."/>
            <person name="Nie S."/>
            <person name="Bao Y.-T."/>
            <person name="Zhang R.-G."/>
            <person name="Yun Q.-Z."/>
            <person name="Chai Y.-H."/>
            <person name="Lu J.-Y."/>
            <person name="Li Y."/>
            <person name="Zhao S.-W."/>
            <person name="Mao J.-F."/>
            <person name="Jia S.-G."/>
            <person name="Mao Y.-M."/>
        </authorList>
    </citation>
    <scope>NUCLEOTIDE SEQUENCE</scope>
    <source>
        <strain evidence="6">AT0</strain>
        <tissue evidence="6">Leaf</tissue>
    </source>
</reference>
<dbReference type="Gene3D" id="1.10.8.430">
    <property type="entry name" value="Helical domain of apoptotic protease-activating factors"/>
    <property type="match status" value="1"/>
</dbReference>
<evidence type="ECO:0000259" key="5">
    <source>
        <dbReference type="Pfam" id="PF23598"/>
    </source>
</evidence>
<dbReference type="SUPFAM" id="SSF52540">
    <property type="entry name" value="P-loop containing nucleoside triphosphate hydrolases"/>
    <property type="match status" value="1"/>
</dbReference>
<feature type="domain" description="Disease resistance protein winged helix" evidence="4">
    <location>
        <begin position="349"/>
        <end position="419"/>
    </location>
</feature>
<dbReference type="PANTHER" id="PTHR23155">
    <property type="entry name" value="DISEASE RESISTANCE PROTEIN RP"/>
    <property type="match status" value="1"/>
</dbReference>
<dbReference type="InterPro" id="IPR044974">
    <property type="entry name" value="Disease_R_plants"/>
</dbReference>